<evidence type="ECO:0000256" key="3">
    <source>
        <dbReference type="ARBA" id="ARBA00022519"/>
    </source>
</evidence>
<keyword evidence="3" id="KW-0997">Cell inner membrane</keyword>
<keyword evidence="6 7" id="KW-0472">Membrane</keyword>
<feature type="transmembrane region" description="Helical" evidence="7">
    <location>
        <begin position="332"/>
        <end position="351"/>
    </location>
</feature>
<feature type="transmembrane region" description="Helical" evidence="7">
    <location>
        <begin position="395"/>
        <end position="419"/>
    </location>
</feature>
<feature type="transmembrane region" description="Helical" evidence="7">
    <location>
        <begin position="357"/>
        <end position="383"/>
    </location>
</feature>
<keyword evidence="2" id="KW-1003">Cell membrane</keyword>
<evidence type="ECO:0000256" key="6">
    <source>
        <dbReference type="ARBA" id="ARBA00023136"/>
    </source>
</evidence>
<dbReference type="PIRSF" id="PIRSF006066">
    <property type="entry name" value="HI0050"/>
    <property type="match status" value="1"/>
</dbReference>
<feature type="transmembrane region" description="Helical" evidence="7">
    <location>
        <begin position="46"/>
        <end position="65"/>
    </location>
</feature>
<evidence type="ECO:0000256" key="4">
    <source>
        <dbReference type="ARBA" id="ARBA00022692"/>
    </source>
</evidence>
<comment type="caution">
    <text evidence="9">The sequence shown here is derived from an EMBL/GenBank/DDBJ whole genome shotgun (WGS) entry which is preliminary data.</text>
</comment>
<dbReference type="GO" id="GO:0005886">
    <property type="term" value="C:plasma membrane"/>
    <property type="evidence" value="ECO:0007669"/>
    <property type="project" value="UniProtKB-SubCell"/>
</dbReference>
<evidence type="ECO:0000256" key="2">
    <source>
        <dbReference type="ARBA" id="ARBA00022475"/>
    </source>
</evidence>
<dbReference type="OrthoDB" id="9785600at2"/>
<feature type="transmembrane region" description="Helical" evidence="7">
    <location>
        <begin position="215"/>
        <end position="234"/>
    </location>
</feature>
<reference evidence="9 10" key="1">
    <citation type="submission" date="2018-10" db="EMBL/GenBank/DDBJ databases">
        <title>Draft genome sequence of Bacillus salarius IM0101, isolated from a hypersaline soil in Inner Mongolia, China.</title>
        <authorList>
            <person name="Yamprayoonswat W."/>
            <person name="Boonvisut S."/>
            <person name="Jumpathong W."/>
            <person name="Sittihan S."/>
            <person name="Ruangsuj P."/>
            <person name="Wanthongcharoen S."/>
            <person name="Thongpramul N."/>
            <person name="Pimmason S."/>
            <person name="Yu B."/>
            <person name="Yasawong M."/>
        </authorList>
    </citation>
    <scope>NUCLEOTIDE SEQUENCE [LARGE SCALE GENOMIC DNA]</scope>
    <source>
        <strain evidence="9 10">IM0101</strain>
    </source>
</reference>
<organism evidence="9 10">
    <name type="scientific">Salibacterium salarium</name>
    <dbReference type="NCBI Taxonomy" id="284579"/>
    <lineage>
        <taxon>Bacteria</taxon>
        <taxon>Bacillati</taxon>
        <taxon>Bacillota</taxon>
        <taxon>Bacilli</taxon>
        <taxon>Bacillales</taxon>
        <taxon>Bacillaceae</taxon>
    </lineage>
</organism>
<dbReference type="InterPro" id="IPR010656">
    <property type="entry name" value="DctM"/>
</dbReference>
<feature type="domain" description="TRAP C4-dicarboxylate transport system permease DctM subunit" evidence="8">
    <location>
        <begin position="7"/>
        <end position="415"/>
    </location>
</feature>
<dbReference type="AlphaFoldDB" id="A0A3R9P8E0"/>
<keyword evidence="4 7" id="KW-0812">Transmembrane</keyword>
<feature type="transmembrane region" description="Helical" evidence="7">
    <location>
        <begin position="304"/>
        <end position="325"/>
    </location>
</feature>
<dbReference type="GO" id="GO:0022857">
    <property type="term" value="F:transmembrane transporter activity"/>
    <property type="evidence" value="ECO:0007669"/>
    <property type="project" value="TreeGrafter"/>
</dbReference>
<evidence type="ECO:0000313" key="10">
    <source>
        <dbReference type="Proteomes" id="UP000275076"/>
    </source>
</evidence>
<dbReference type="Proteomes" id="UP000275076">
    <property type="component" value="Unassembled WGS sequence"/>
</dbReference>
<dbReference type="NCBIfam" id="TIGR00786">
    <property type="entry name" value="dctM"/>
    <property type="match status" value="1"/>
</dbReference>
<feature type="transmembrane region" description="Helical" evidence="7">
    <location>
        <begin position="240"/>
        <end position="258"/>
    </location>
</feature>
<sequence>MALTVMLISFLVLLIMNFPIFVVIGLSSMLYIVLSDIPILLIAQRLTTQLSSFALLAIPFYLLLAEVLNRGSAARRLMNFIISIVGFIRGGLGIANVGISLVFSGISGTAVADTSGLGNTLIPAMKKEGYSGKYAAAVTGASSTVGPIIPPSVNMIIASVTAGLSIYELFIAGIIPGLLMGTAMIVTAYIVAVKRKFPVSNKLSINNVWQSLKECFWEFCLIGFVLYGILGGVFTPTEAGAMGVFAALFLGFVIRRDLKIKDFYNACVETVVFSGTILVIVGFAATYGWIIANERLPQMVSESILAITVIPILAILLVNIALFLVGSVMETIAAIVIVLPTLLTLGDAVGVDPIQMTIIVVINLTLGLITPPIGIILYIVTSISGERIESVVKEIAPFFIANVLVLLLVIFFPQLTLWLPDLLNK</sequence>
<evidence type="ECO:0000256" key="1">
    <source>
        <dbReference type="ARBA" id="ARBA00004429"/>
    </source>
</evidence>
<keyword evidence="10" id="KW-1185">Reference proteome</keyword>
<gene>
    <name evidence="9" type="ORF">D7Z54_10075</name>
</gene>
<accession>A0A3R9P8E0</accession>
<dbReference type="InterPro" id="IPR004681">
    <property type="entry name" value="TRAP_DctM"/>
</dbReference>
<evidence type="ECO:0000256" key="7">
    <source>
        <dbReference type="SAM" id="Phobius"/>
    </source>
</evidence>
<dbReference type="PANTHER" id="PTHR33362">
    <property type="entry name" value="SIALIC ACID TRAP TRANSPORTER PERMEASE PROTEIN SIAT-RELATED"/>
    <property type="match status" value="1"/>
</dbReference>
<comment type="subcellular location">
    <subcellularLocation>
        <location evidence="1">Cell inner membrane</location>
        <topology evidence="1">Multi-pass membrane protein</topology>
    </subcellularLocation>
</comment>
<feature type="transmembrane region" description="Helical" evidence="7">
    <location>
        <begin position="7"/>
        <end position="34"/>
    </location>
</feature>
<dbReference type="RefSeq" id="WP_125555703.1">
    <property type="nucleotide sequence ID" value="NZ_RBVX01000007.1"/>
</dbReference>
<feature type="transmembrane region" description="Helical" evidence="7">
    <location>
        <begin position="77"/>
        <end position="95"/>
    </location>
</feature>
<evidence type="ECO:0000313" key="9">
    <source>
        <dbReference type="EMBL" id="RSL33646.1"/>
    </source>
</evidence>
<keyword evidence="5 7" id="KW-1133">Transmembrane helix</keyword>
<evidence type="ECO:0000259" key="8">
    <source>
        <dbReference type="Pfam" id="PF06808"/>
    </source>
</evidence>
<proteinExistence type="predicted"/>
<feature type="transmembrane region" description="Helical" evidence="7">
    <location>
        <begin position="169"/>
        <end position="194"/>
    </location>
</feature>
<dbReference type="EMBL" id="RBVX01000007">
    <property type="protein sequence ID" value="RSL33646.1"/>
    <property type="molecule type" value="Genomic_DNA"/>
</dbReference>
<protein>
    <submittedName>
        <fullName evidence="9">TRAP transporter large permease</fullName>
    </submittedName>
</protein>
<name>A0A3R9P8E0_9BACI</name>
<feature type="transmembrane region" description="Helical" evidence="7">
    <location>
        <begin position="270"/>
        <end position="292"/>
    </location>
</feature>
<evidence type="ECO:0000256" key="5">
    <source>
        <dbReference type="ARBA" id="ARBA00022989"/>
    </source>
</evidence>
<dbReference type="Pfam" id="PF06808">
    <property type="entry name" value="DctM"/>
    <property type="match status" value="1"/>
</dbReference>